<evidence type="ECO:0000313" key="1">
    <source>
        <dbReference type="EMBL" id="SFC26718.1"/>
    </source>
</evidence>
<name>A0A1I1HXL7_9SPHI</name>
<evidence type="ECO:0000313" key="2">
    <source>
        <dbReference type="Proteomes" id="UP000199577"/>
    </source>
</evidence>
<dbReference type="STRING" id="623281.SAMN05421747_10784"/>
<protein>
    <submittedName>
        <fullName evidence="1">Uncharacterized protein</fullName>
    </submittedName>
</protein>
<organism evidence="1 2">
    <name type="scientific">Parapedobacter composti</name>
    <dbReference type="NCBI Taxonomy" id="623281"/>
    <lineage>
        <taxon>Bacteria</taxon>
        <taxon>Pseudomonadati</taxon>
        <taxon>Bacteroidota</taxon>
        <taxon>Sphingobacteriia</taxon>
        <taxon>Sphingobacteriales</taxon>
        <taxon>Sphingobacteriaceae</taxon>
        <taxon>Parapedobacter</taxon>
    </lineage>
</organism>
<keyword evidence="2" id="KW-1185">Reference proteome</keyword>
<proteinExistence type="predicted"/>
<accession>A0A1I1HXL7</accession>
<dbReference type="Proteomes" id="UP000199577">
    <property type="component" value="Unassembled WGS sequence"/>
</dbReference>
<dbReference type="AlphaFoldDB" id="A0A1I1HXL7"/>
<gene>
    <name evidence="1" type="ORF">SAMN05421747_10784</name>
</gene>
<sequence>MVLAWMDVSGLRCARWTGDKATQLAVAGKIITLKKQIRKAIGFLDSLAILAVY</sequence>
<reference evidence="2" key="1">
    <citation type="submission" date="2016-10" db="EMBL/GenBank/DDBJ databases">
        <authorList>
            <person name="Varghese N."/>
            <person name="Submissions S."/>
        </authorList>
    </citation>
    <scope>NUCLEOTIDE SEQUENCE [LARGE SCALE GENOMIC DNA]</scope>
    <source>
        <strain evidence="2">DSM 22900</strain>
    </source>
</reference>
<dbReference type="EMBL" id="FOLL01000007">
    <property type="protein sequence ID" value="SFC26718.1"/>
    <property type="molecule type" value="Genomic_DNA"/>
</dbReference>